<dbReference type="EMBL" id="FOMX01000140">
    <property type="protein sequence ID" value="SFF49886.1"/>
    <property type="molecule type" value="Genomic_DNA"/>
</dbReference>
<protein>
    <submittedName>
        <fullName evidence="1">Uncharacterized protein</fullName>
    </submittedName>
</protein>
<evidence type="ECO:0000313" key="2">
    <source>
        <dbReference type="Proteomes" id="UP000199400"/>
    </source>
</evidence>
<gene>
    <name evidence="1" type="ORF">SAMN02745121_09196</name>
</gene>
<reference evidence="2" key="1">
    <citation type="submission" date="2016-10" db="EMBL/GenBank/DDBJ databases">
        <authorList>
            <person name="Varghese N."/>
            <person name="Submissions S."/>
        </authorList>
    </citation>
    <scope>NUCLEOTIDE SEQUENCE [LARGE SCALE GENOMIC DNA]</scope>
    <source>
        <strain evidence="2">ATCC 25963</strain>
    </source>
</reference>
<keyword evidence="2" id="KW-1185">Reference proteome</keyword>
<organism evidence="1 2">
    <name type="scientific">Nannocystis exedens</name>
    <dbReference type="NCBI Taxonomy" id="54"/>
    <lineage>
        <taxon>Bacteria</taxon>
        <taxon>Pseudomonadati</taxon>
        <taxon>Myxococcota</taxon>
        <taxon>Polyangia</taxon>
        <taxon>Nannocystales</taxon>
        <taxon>Nannocystaceae</taxon>
        <taxon>Nannocystis</taxon>
    </lineage>
</organism>
<accession>A0A1I2JAE8</accession>
<sequence>RLRRARELLTQQLRRLATSRPLLESTLSGLDDWARALRGDGDEFTN</sequence>
<evidence type="ECO:0000313" key="1">
    <source>
        <dbReference type="EMBL" id="SFF49886.1"/>
    </source>
</evidence>
<proteinExistence type="predicted"/>
<name>A0A1I2JAE8_9BACT</name>
<feature type="non-terminal residue" evidence="1">
    <location>
        <position position="1"/>
    </location>
</feature>
<dbReference type="AlphaFoldDB" id="A0A1I2JAE8"/>
<dbReference type="Proteomes" id="UP000199400">
    <property type="component" value="Unassembled WGS sequence"/>
</dbReference>